<keyword evidence="2" id="KW-1185">Reference proteome</keyword>
<dbReference type="AlphaFoldDB" id="A0A1H6WS38"/>
<proteinExistence type="predicted"/>
<dbReference type="EMBL" id="FNZH01000002">
    <property type="protein sequence ID" value="SEJ15272.1"/>
    <property type="molecule type" value="Genomic_DNA"/>
</dbReference>
<dbReference type="Proteomes" id="UP000199403">
    <property type="component" value="Unassembled WGS sequence"/>
</dbReference>
<evidence type="ECO:0000313" key="2">
    <source>
        <dbReference type="Proteomes" id="UP000199403"/>
    </source>
</evidence>
<organism evidence="1 2">
    <name type="scientific">Cyclobacterium xiamenense</name>
    <dbReference type="NCBI Taxonomy" id="1297121"/>
    <lineage>
        <taxon>Bacteria</taxon>
        <taxon>Pseudomonadati</taxon>
        <taxon>Bacteroidota</taxon>
        <taxon>Cytophagia</taxon>
        <taxon>Cytophagales</taxon>
        <taxon>Cyclobacteriaceae</taxon>
        <taxon>Cyclobacterium</taxon>
    </lineage>
</organism>
<gene>
    <name evidence="1" type="ORF">SAMN05192553_102649</name>
</gene>
<name>A0A1H6WS38_9BACT</name>
<sequence>MQHAVRYILQYTLESPLVLGILPVPSSRSVYEKNHRGRIDLNGYRRTLTFGVSPTPKVSPWNVHKKTIEVSKTSTVIVES</sequence>
<accession>A0A1H6WS38</accession>
<protein>
    <submittedName>
        <fullName evidence="1">Uncharacterized protein</fullName>
    </submittedName>
</protein>
<reference evidence="2" key="1">
    <citation type="submission" date="2016-10" db="EMBL/GenBank/DDBJ databases">
        <authorList>
            <person name="Varghese N."/>
            <person name="Submissions S."/>
        </authorList>
    </citation>
    <scope>NUCLEOTIDE SEQUENCE [LARGE SCALE GENOMIC DNA]</scope>
    <source>
        <strain evidence="2">IBRC-M 10761</strain>
    </source>
</reference>
<evidence type="ECO:0000313" key="1">
    <source>
        <dbReference type="EMBL" id="SEJ15272.1"/>
    </source>
</evidence>